<proteinExistence type="predicted"/>
<feature type="transmembrane region" description="Helical" evidence="1">
    <location>
        <begin position="20"/>
        <end position="38"/>
    </location>
</feature>
<protein>
    <submittedName>
        <fullName evidence="2">Uncharacterized protein</fullName>
    </submittedName>
</protein>
<organism evidence="2 3">
    <name type="scientific">Stichopus japonicus</name>
    <name type="common">Sea cucumber</name>
    <dbReference type="NCBI Taxonomy" id="307972"/>
    <lineage>
        <taxon>Eukaryota</taxon>
        <taxon>Metazoa</taxon>
        <taxon>Echinodermata</taxon>
        <taxon>Eleutherozoa</taxon>
        <taxon>Echinozoa</taxon>
        <taxon>Holothuroidea</taxon>
        <taxon>Aspidochirotacea</taxon>
        <taxon>Aspidochirotida</taxon>
        <taxon>Stichopodidae</taxon>
        <taxon>Apostichopus</taxon>
    </lineage>
</organism>
<gene>
    <name evidence="2" type="ORF">BSL78_14675</name>
</gene>
<dbReference type="EMBL" id="MRZV01000522">
    <property type="protein sequence ID" value="PIK48427.1"/>
    <property type="molecule type" value="Genomic_DNA"/>
</dbReference>
<name>A0A2G8KKC7_STIJA</name>
<evidence type="ECO:0000313" key="3">
    <source>
        <dbReference type="Proteomes" id="UP000230750"/>
    </source>
</evidence>
<dbReference type="AlphaFoldDB" id="A0A2G8KKC7"/>
<keyword evidence="1" id="KW-1133">Transmembrane helix</keyword>
<keyword evidence="1" id="KW-0472">Membrane</keyword>
<keyword evidence="1" id="KW-0812">Transmembrane</keyword>
<evidence type="ECO:0000313" key="2">
    <source>
        <dbReference type="EMBL" id="PIK48427.1"/>
    </source>
</evidence>
<comment type="caution">
    <text evidence="2">The sequence shown here is derived from an EMBL/GenBank/DDBJ whole genome shotgun (WGS) entry which is preliminary data.</text>
</comment>
<accession>A0A2G8KKC7</accession>
<keyword evidence="3" id="KW-1185">Reference proteome</keyword>
<reference evidence="2 3" key="1">
    <citation type="journal article" date="2017" name="PLoS Biol.">
        <title>The sea cucumber genome provides insights into morphological evolution and visceral regeneration.</title>
        <authorList>
            <person name="Zhang X."/>
            <person name="Sun L."/>
            <person name="Yuan J."/>
            <person name="Sun Y."/>
            <person name="Gao Y."/>
            <person name="Zhang L."/>
            <person name="Li S."/>
            <person name="Dai H."/>
            <person name="Hamel J.F."/>
            <person name="Liu C."/>
            <person name="Yu Y."/>
            <person name="Liu S."/>
            <person name="Lin W."/>
            <person name="Guo K."/>
            <person name="Jin S."/>
            <person name="Xu P."/>
            <person name="Storey K.B."/>
            <person name="Huan P."/>
            <person name="Zhang T."/>
            <person name="Zhou Y."/>
            <person name="Zhang J."/>
            <person name="Lin C."/>
            <person name="Li X."/>
            <person name="Xing L."/>
            <person name="Huo D."/>
            <person name="Sun M."/>
            <person name="Wang L."/>
            <person name="Mercier A."/>
            <person name="Li F."/>
            <person name="Yang H."/>
            <person name="Xiang J."/>
        </authorList>
    </citation>
    <scope>NUCLEOTIDE SEQUENCE [LARGE SCALE GENOMIC DNA]</scope>
    <source>
        <strain evidence="2">Shaxun</strain>
        <tissue evidence="2">Muscle</tissue>
    </source>
</reference>
<dbReference type="Proteomes" id="UP000230750">
    <property type="component" value="Unassembled WGS sequence"/>
</dbReference>
<sequence length="154" mass="18001">MEACGYHQQPVFIAPRHKYPIDYAITYVISFVFTNYLISTYNYRDYSSVHDKVVNRYFNVCYFSTECPNQFDELSVWVDDAPDCHADASYCDRYGLLYLCEDEFKDRTENATCPEGTRVRCAFPPPTVEPIVSPVTTLKVIAYNVWELRYSSFK</sequence>
<evidence type="ECO:0000256" key="1">
    <source>
        <dbReference type="SAM" id="Phobius"/>
    </source>
</evidence>